<organism evidence="1">
    <name type="scientific">Anguilla anguilla</name>
    <name type="common">European freshwater eel</name>
    <name type="synonym">Muraena anguilla</name>
    <dbReference type="NCBI Taxonomy" id="7936"/>
    <lineage>
        <taxon>Eukaryota</taxon>
        <taxon>Metazoa</taxon>
        <taxon>Chordata</taxon>
        <taxon>Craniata</taxon>
        <taxon>Vertebrata</taxon>
        <taxon>Euteleostomi</taxon>
        <taxon>Actinopterygii</taxon>
        <taxon>Neopterygii</taxon>
        <taxon>Teleostei</taxon>
        <taxon>Anguilliformes</taxon>
        <taxon>Anguillidae</taxon>
        <taxon>Anguilla</taxon>
    </lineage>
</organism>
<reference evidence="1" key="2">
    <citation type="journal article" date="2015" name="Fish Shellfish Immunol.">
        <title>Early steps in the European eel (Anguilla anguilla)-Vibrio vulnificus interaction in the gills: Role of the RtxA13 toxin.</title>
        <authorList>
            <person name="Callol A."/>
            <person name="Pajuelo D."/>
            <person name="Ebbesson L."/>
            <person name="Teles M."/>
            <person name="MacKenzie S."/>
            <person name="Amaro C."/>
        </authorList>
    </citation>
    <scope>NUCLEOTIDE SEQUENCE</scope>
</reference>
<dbReference type="EMBL" id="GBXM01098159">
    <property type="protein sequence ID" value="JAH10418.1"/>
    <property type="molecule type" value="Transcribed_RNA"/>
</dbReference>
<evidence type="ECO:0000313" key="1">
    <source>
        <dbReference type="EMBL" id="JAH10418.1"/>
    </source>
</evidence>
<proteinExistence type="predicted"/>
<protein>
    <submittedName>
        <fullName evidence="1">Uncharacterized protein</fullName>
    </submittedName>
</protein>
<name>A0A0E9Q2T8_ANGAN</name>
<sequence length="42" mass="4505">MCKGCVCDVYMCKGSVRDVYMCKGCACEGVGVLGDQPRLNRG</sequence>
<reference evidence="1" key="1">
    <citation type="submission" date="2014-11" db="EMBL/GenBank/DDBJ databases">
        <authorList>
            <person name="Amaro Gonzalez C."/>
        </authorList>
    </citation>
    <scope>NUCLEOTIDE SEQUENCE</scope>
</reference>
<accession>A0A0E9Q2T8</accession>
<dbReference type="AlphaFoldDB" id="A0A0E9Q2T8"/>